<dbReference type="GO" id="GO:0003723">
    <property type="term" value="F:RNA binding"/>
    <property type="evidence" value="ECO:0007669"/>
    <property type="project" value="InterPro"/>
</dbReference>
<dbReference type="InterPro" id="IPR043502">
    <property type="entry name" value="DNA/RNA_pol_sf"/>
</dbReference>
<proteinExistence type="predicted"/>
<keyword evidence="2" id="KW-0548">Nucleotidyltransferase</keyword>
<keyword evidence="1" id="KW-0808">Transferase</keyword>
<reference evidence="5" key="1">
    <citation type="journal article" date="2014" name="Virus Res.">
        <title>Detection and characterization of a novel Gammapartitivirus in the phytopathogenic fungus Colletotrichum acutatum strain HNZJ001.</title>
        <authorList>
            <person name="Zhong J."/>
            <person name="Chen D."/>
            <person name="Lei X.H."/>
            <person name="Zhu H.J."/>
            <person name="Zhu J.Z."/>
            <person name="Gao B.D."/>
        </authorList>
    </citation>
    <scope>NUCLEOTIDE SEQUENCE</scope>
    <source>
        <strain evidence="5">CaRV1</strain>
    </source>
</reference>
<sequence>MTSEPFPAFTFDYPGKAEVVNLQKVDSWSKPFRHISHVSWTGKKRGVLQNTQRYDPFVNEALRHFDNDFRRSLKGWTRTPGNEAKLRASLDKYDMPSRTFDDVFKDDSKLASCYEKAYRQVSAEFKLDTPVVPKFPTAVDLVMDTSSGYPHYTRKSLIAKEILQEGRTWLHHAKSKEFSRLPLLPCTVGVRGALSAEDDPKTRLIWMYPAAVTVAEGVYAQPLIKAIYEQKADLLLVGTETRFRLSKFLSLIREDKDEYGVGLDFSSYDTFPVTDLIRDAFAILKQNIAFGSYWDPDNGTITAGLDDLRDHDRVKSRAIKGYENLIEYFIHTPLILPNGRIVAKHHGVPSGSHFTNLIDSIVNRLLQTTFGFYTERSIRNLKTNGDDSAFTVTSTYRDNILEDAATFFKLWYMVVKPEKSCVAGTPAEMHISGTKWKALLPTRSTHEWMLMALYPSTYVKDQNLSFQRLLGIGIAGAFYDAKYCQFFEYFQTGYDCRHGTNLLSWKRLRWLEPVFGINDLPLIYKKKTAVTKIRTILWAP</sequence>
<dbReference type="GO" id="GO:0006351">
    <property type="term" value="P:DNA-templated transcription"/>
    <property type="evidence" value="ECO:0007669"/>
    <property type="project" value="InterPro"/>
</dbReference>
<keyword evidence="3" id="KW-0693">Viral RNA replication</keyword>
<keyword evidence="5" id="KW-0696">RNA-directed RNA polymerase</keyword>
<dbReference type="EMBL" id="KC572132">
    <property type="protein sequence ID" value="AGL42312.1"/>
    <property type="molecule type" value="Genomic_RNA"/>
</dbReference>
<feature type="domain" description="RNA-directed RNA polymerase C-terminal" evidence="4">
    <location>
        <begin position="136"/>
        <end position="490"/>
    </location>
</feature>
<dbReference type="InterPro" id="IPR001205">
    <property type="entry name" value="RNA-dir_pol_C"/>
</dbReference>
<protein>
    <submittedName>
        <fullName evidence="5">RNA-dependent RNA polymerase</fullName>
    </submittedName>
</protein>
<dbReference type="GO" id="GO:0003968">
    <property type="term" value="F:RNA-directed RNA polymerase activity"/>
    <property type="evidence" value="ECO:0007669"/>
    <property type="project" value="UniProtKB-KW"/>
</dbReference>
<evidence type="ECO:0000256" key="2">
    <source>
        <dbReference type="ARBA" id="ARBA00022695"/>
    </source>
</evidence>
<dbReference type="SUPFAM" id="SSF56672">
    <property type="entry name" value="DNA/RNA polymerases"/>
    <property type="match status" value="1"/>
</dbReference>
<accession>R4N7P5</accession>
<name>R4N7P5_9VIRU</name>
<evidence type="ECO:0000256" key="3">
    <source>
        <dbReference type="ARBA" id="ARBA00022953"/>
    </source>
</evidence>
<evidence type="ECO:0000313" key="5">
    <source>
        <dbReference type="EMBL" id="AGL42312.1"/>
    </source>
</evidence>
<evidence type="ECO:0000256" key="1">
    <source>
        <dbReference type="ARBA" id="ARBA00022679"/>
    </source>
</evidence>
<gene>
    <name evidence="5" type="primary">RDRP</name>
</gene>
<evidence type="ECO:0000259" key="4">
    <source>
        <dbReference type="Pfam" id="PF00680"/>
    </source>
</evidence>
<dbReference type="Pfam" id="PF00680">
    <property type="entry name" value="RdRP_1"/>
    <property type="match status" value="1"/>
</dbReference>
<organism evidence="5">
    <name type="scientific">Colletotrichum acutatum RNA virus 1</name>
    <dbReference type="NCBI Taxonomy" id="1332073"/>
    <lineage>
        <taxon>Viruses</taxon>
        <taxon>Riboviria</taxon>
        <taxon>dsRNA viruses</taxon>
    </lineage>
</organism>